<evidence type="ECO:0000256" key="6">
    <source>
        <dbReference type="SAM" id="MobiDB-lite"/>
    </source>
</evidence>
<comment type="caution">
    <text evidence="9">The sequence shown here is derived from an EMBL/GenBank/DDBJ whole genome shotgun (WGS) entry which is preliminary data.</text>
</comment>
<reference evidence="10" key="1">
    <citation type="journal article" date="2019" name="Int. J. Syst. Evol. Microbiol.">
        <title>The Global Catalogue of Microorganisms (GCM) 10K type strain sequencing project: providing services to taxonomists for standard genome sequencing and annotation.</title>
        <authorList>
            <consortium name="The Broad Institute Genomics Platform"/>
            <consortium name="The Broad Institute Genome Sequencing Center for Infectious Disease"/>
            <person name="Wu L."/>
            <person name="Ma J."/>
        </authorList>
    </citation>
    <scope>NUCLEOTIDE SEQUENCE [LARGE SCALE GENOMIC DNA]</scope>
    <source>
        <strain evidence="10">CECT 8010</strain>
    </source>
</reference>
<evidence type="ECO:0000256" key="4">
    <source>
        <dbReference type="ARBA" id="ARBA00022989"/>
    </source>
</evidence>
<feature type="region of interest" description="Disordered" evidence="6">
    <location>
        <begin position="1"/>
        <end position="39"/>
    </location>
</feature>
<evidence type="ECO:0000313" key="9">
    <source>
        <dbReference type="EMBL" id="MFC4230678.1"/>
    </source>
</evidence>
<feature type="compositionally biased region" description="Low complexity" evidence="6">
    <location>
        <begin position="20"/>
        <end position="39"/>
    </location>
</feature>
<evidence type="ECO:0000256" key="7">
    <source>
        <dbReference type="SAM" id="Phobius"/>
    </source>
</evidence>
<dbReference type="Proteomes" id="UP001595906">
    <property type="component" value="Unassembled WGS sequence"/>
</dbReference>
<feature type="domain" description="RDD" evidence="8">
    <location>
        <begin position="53"/>
        <end position="156"/>
    </location>
</feature>
<accession>A0ABV8PU61</accession>
<feature type="transmembrane region" description="Helical" evidence="7">
    <location>
        <begin position="102"/>
        <end position="119"/>
    </location>
</feature>
<keyword evidence="2" id="KW-1003">Cell membrane</keyword>
<dbReference type="PANTHER" id="PTHR36115:SF4">
    <property type="entry name" value="MEMBRANE PROTEIN"/>
    <property type="match status" value="1"/>
</dbReference>
<dbReference type="InterPro" id="IPR010432">
    <property type="entry name" value="RDD"/>
</dbReference>
<evidence type="ECO:0000313" key="10">
    <source>
        <dbReference type="Proteomes" id="UP001595906"/>
    </source>
</evidence>
<proteinExistence type="predicted"/>
<sequence>MENTTDNSFETPQDVPVESTAETPIVTPTETTAEAPQPQQYYYQPPEVNLVLAGRGLRFANYLIDLIVFYIVLIVGGGLIIGIFFPAYAADLEEMNPLLDRIITLLFYGMYMSIVEVMTQGRSLGKYITGTKAVNHDGTPISAATAFGRGFSRMVPFDQISALGDPPSPWHDQWNNTHVVVIKSSTLP</sequence>
<keyword evidence="4 7" id="KW-1133">Transmembrane helix</keyword>
<protein>
    <submittedName>
        <fullName evidence="9">RDD family protein</fullName>
    </submittedName>
</protein>
<evidence type="ECO:0000256" key="5">
    <source>
        <dbReference type="ARBA" id="ARBA00023136"/>
    </source>
</evidence>
<dbReference type="RefSeq" id="WP_379012009.1">
    <property type="nucleotide sequence ID" value="NZ_JBHSDC010000002.1"/>
</dbReference>
<organism evidence="9 10">
    <name type="scientific">Parasediminibacterium paludis</name>
    <dbReference type="NCBI Taxonomy" id="908966"/>
    <lineage>
        <taxon>Bacteria</taxon>
        <taxon>Pseudomonadati</taxon>
        <taxon>Bacteroidota</taxon>
        <taxon>Chitinophagia</taxon>
        <taxon>Chitinophagales</taxon>
        <taxon>Chitinophagaceae</taxon>
        <taxon>Parasediminibacterium</taxon>
    </lineage>
</organism>
<dbReference type="EMBL" id="JBHSDC010000002">
    <property type="protein sequence ID" value="MFC4230678.1"/>
    <property type="molecule type" value="Genomic_DNA"/>
</dbReference>
<evidence type="ECO:0000256" key="2">
    <source>
        <dbReference type="ARBA" id="ARBA00022475"/>
    </source>
</evidence>
<keyword evidence="3 7" id="KW-0812">Transmembrane</keyword>
<evidence type="ECO:0000256" key="1">
    <source>
        <dbReference type="ARBA" id="ARBA00004651"/>
    </source>
</evidence>
<feature type="transmembrane region" description="Helical" evidence="7">
    <location>
        <begin position="62"/>
        <end position="90"/>
    </location>
</feature>
<keyword evidence="5 7" id="KW-0472">Membrane</keyword>
<name>A0ABV8PU61_9BACT</name>
<comment type="subcellular location">
    <subcellularLocation>
        <location evidence="1">Cell membrane</location>
        <topology evidence="1">Multi-pass membrane protein</topology>
    </subcellularLocation>
</comment>
<evidence type="ECO:0000256" key="3">
    <source>
        <dbReference type="ARBA" id="ARBA00022692"/>
    </source>
</evidence>
<feature type="compositionally biased region" description="Polar residues" evidence="6">
    <location>
        <begin position="1"/>
        <end position="11"/>
    </location>
</feature>
<keyword evidence="10" id="KW-1185">Reference proteome</keyword>
<gene>
    <name evidence="9" type="ORF">ACFOW1_02170</name>
</gene>
<dbReference type="PANTHER" id="PTHR36115">
    <property type="entry name" value="PROLINE-RICH ANTIGEN HOMOLOG-RELATED"/>
    <property type="match status" value="1"/>
</dbReference>
<dbReference type="InterPro" id="IPR051791">
    <property type="entry name" value="Pra-immunoreactive"/>
</dbReference>
<evidence type="ECO:0000259" key="8">
    <source>
        <dbReference type="Pfam" id="PF06271"/>
    </source>
</evidence>
<dbReference type="Pfam" id="PF06271">
    <property type="entry name" value="RDD"/>
    <property type="match status" value="1"/>
</dbReference>